<keyword evidence="2" id="KW-1185">Reference proteome</keyword>
<organism evidence="1 2">
    <name type="scientific">Henningerozyma blattae (strain ATCC 34711 / CBS 6284 / DSM 70876 / NBRC 10599 / NRRL Y-10934 / UCD 77-7)</name>
    <name type="common">Yeast</name>
    <name type="synonym">Tetrapisispora blattae</name>
    <dbReference type="NCBI Taxonomy" id="1071380"/>
    <lineage>
        <taxon>Eukaryota</taxon>
        <taxon>Fungi</taxon>
        <taxon>Dikarya</taxon>
        <taxon>Ascomycota</taxon>
        <taxon>Saccharomycotina</taxon>
        <taxon>Saccharomycetes</taxon>
        <taxon>Saccharomycetales</taxon>
        <taxon>Saccharomycetaceae</taxon>
        <taxon>Henningerozyma</taxon>
    </lineage>
</organism>
<dbReference type="eggNOG" id="KOG1572">
    <property type="taxonomic scope" value="Eukaryota"/>
</dbReference>
<dbReference type="Proteomes" id="UP000002866">
    <property type="component" value="Chromosome 1"/>
</dbReference>
<dbReference type="OMA" id="HYPCYIH"/>
<dbReference type="PANTHER" id="PTHR31126">
    <property type="entry name" value="TYROSINE-PROTEIN PHOSPHATASE"/>
    <property type="match status" value="1"/>
</dbReference>
<dbReference type="Pfam" id="PF03162">
    <property type="entry name" value="Y_phosphatase2"/>
    <property type="match status" value="1"/>
</dbReference>
<dbReference type="InterPro" id="IPR004861">
    <property type="entry name" value="Siw14-like"/>
</dbReference>
<evidence type="ECO:0008006" key="3">
    <source>
        <dbReference type="Google" id="ProtNLM"/>
    </source>
</evidence>
<dbReference type="OrthoDB" id="6375174at2759"/>
<name>I2GX03_HENB6</name>
<dbReference type="SUPFAM" id="SSF52799">
    <property type="entry name" value="(Phosphotyrosine protein) phosphatases II"/>
    <property type="match status" value="1"/>
</dbReference>
<sequence length="228" mass="26868">MSIVTPLLFATVQPNLYRGSYPHSINFDFLKSLNLKCIISLLPNPITEDFDYELFHFAKQNNIQLIHFYVNVKLPNTIKDRLYTPSIQTTTTNDDLTMTDSSLILKKQKDKEKKKKVKRKLAQVPLDYTTINQIITFLCNKKNYPIYLHCTNGELICSLVVACLRKFTYWSNVSILNEFLIYNSSINIYERSFIENFDTNPNSVIDWNKFNIQDKIDWLNKQYLKRDI</sequence>
<dbReference type="PANTHER" id="PTHR31126:SF14">
    <property type="entry name" value="TYROSINE-PROTEIN PHOSPHATASE OCA6-RELATED"/>
    <property type="match status" value="1"/>
</dbReference>
<dbReference type="Gene3D" id="3.90.190.10">
    <property type="entry name" value="Protein tyrosine phosphatase superfamily"/>
    <property type="match status" value="1"/>
</dbReference>
<dbReference type="AlphaFoldDB" id="I2GX03"/>
<dbReference type="InParanoid" id="I2GX03"/>
<dbReference type="RefSeq" id="XP_004178174.1">
    <property type="nucleotide sequence ID" value="XM_004178126.1"/>
</dbReference>
<dbReference type="KEGG" id="tbl:TBLA_0A08660"/>
<dbReference type="GeneID" id="14493608"/>
<accession>I2GX03</accession>
<dbReference type="EMBL" id="HE806316">
    <property type="protein sequence ID" value="CCH58655.1"/>
    <property type="molecule type" value="Genomic_DNA"/>
</dbReference>
<dbReference type="FunCoup" id="I2GX03">
    <property type="interactions" value="20"/>
</dbReference>
<dbReference type="GO" id="GO:0016791">
    <property type="term" value="F:phosphatase activity"/>
    <property type="evidence" value="ECO:0007669"/>
    <property type="project" value="TreeGrafter"/>
</dbReference>
<gene>
    <name evidence="1" type="primary">TBLA0A08660</name>
    <name evidence="1" type="ORF">TBLA_0A08660</name>
</gene>
<dbReference type="InterPro" id="IPR029021">
    <property type="entry name" value="Prot-tyrosine_phosphatase-like"/>
</dbReference>
<protein>
    <recommendedName>
        <fullName evidence="3">Tyrosine-protein phosphatase OCA6</fullName>
    </recommendedName>
</protein>
<proteinExistence type="predicted"/>
<reference evidence="1 2" key="1">
    <citation type="journal article" date="2011" name="Proc. Natl. Acad. Sci. U.S.A.">
        <title>Evolutionary erosion of yeast sex chromosomes by mating-type switching accidents.</title>
        <authorList>
            <person name="Gordon J.L."/>
            <person name="Armisen D."/>
            <person name="Proux-Wera E."/>
            <person name="Oheigeartaigh S.S."/>
            <person name="Byrne K.P."/>
            <person name="Wolfe K.H."/>
        </authorList>
    </citation>
    <scope>NUCLEOTIDE SEQUENCE [LARGE SCALE GENOMIC DNA]</scope>
    <source>
        <strain evidence="2">ATCC 34711 / CBS 6284 / DSM 70876 / NBRC 10599 / NRRL Y-10934 / UCD 77-7</strain>
    </source>
</reference>
<dbReference type="STRING" id="1071380.I2GX03"/>
<dbReference type="HOGENOM" id="CLU_047845_4_0_1"/>
<evidence type="ECO:0000313" key="1">
    <source>
        <dbReference type="EMBL" id="CCH58655.1"/>
    </source>
</evidence>
<evidence type="ECO:0000313" key="2">
    <source>
        <dbReference type="Proteomes" id="UP000002866"/>
    </source>
</evidence>